<dbReference type="RefSeq" id="XP_004337083.1">
    <property type="nucleotide sequence ID" value="XM_004337035.1"/>
</dbReference>
<dbReference type="PANTHER" id="PTHR33604:SF3">
    <property type="entry name" value="OSJNBA0004B13.7 PROTEIN"/>
    <property type="match status" value="1"/>
</dbReference>
<evidence type="ECO:0000256" key="1">
    <source>
        <dbReference type="SAM" id="Phobius"/>
    </source>
</evidence>
<keyword evidence="1" id="KW-0812">Transmembrane</keyword>
<dbReference type="OrthoDB" id="2020070at2759"/>
<dbReference type="STRING" id="1257118.L8GQ08"/>
<dbReference type="VEuPathDB" id="AmoebaDB:ACA1_214990"/>
<gene>
    <name evidence="2" type="ORF">ACA1_214990</name>
</gene>
<sequence>MRGRPRQSHPFGLAVGSCLALLLYYHYLLGGMPGVMDSGASPGHQTLAPPGGSTVNLASVGQRSGYVLGTIVVGLVDQSTVDYALNWLCSWRARSAAEGSAVGVAFACADAECERLLEAVPSSDYVVISLGRDGDGIDHLLLGDEEHWSDDRTALLHKLVSMRRDGDDGEPSSAYVLLSRFFRLVGGLAARRFNVVVMNDMRQVWVGNPLDFVHTHPNRGQMDDLQTIGHPTLRAEHRVTFTNIGAMRSAPAVHPCGAFVYVACGDSAVVRFFDGLARQLVEGATERTLASIVSLTDALPDLCALADVGALSSALKMRSLDPDLFHPDSTQVLQRHRQRAYQARPIPLIPPVVAYFPPSANREGMVRHGLWLLGEEGQPQSCRAFDESAWPVPNAPPDGSDVRIVLKVLTYKRPEALQRLLQSLVGAEYDGDEVNLDVFVDYDEQQNAAVLQAAKQLDWPHGRKRIFDQGRNVGLAFQWLGSFVDSAYGPAPATASAEGTLTPDMRAFPLPPLPAKPLPNNEFAYIMEDDLEQSTQFYRWIKRAIQQYHTDKRHYTPRAPGSLQLPVFTNSTPFFYPLIGSWGTLAFPKPWEQFIHWFRQIKTADPSFQPFIDKTLPSKWMIKKPMLWTPWIIRVHEHVGLLRGPGLHVHQSPGGGLNYHKKGKSTHELVTTYEEVFFRMPPPGDLLAVDLCAAPIANLQELDGRYDALFVDH</sequence>
<protein>
    <submittedName>
        <fullName evidence="2">Uncharacterized protein</fullName>
    </submittedName>
</protein>
<evidence type="ECO:0000313" key="2">
    <source>
        <dbReference type="EMBL" id="ELR15070.1"/>
    </source>
</evidence>
<dbReference type="AlphaFoldDB" id="L8GQ08"/>
<feature type="transmembrane region" description="Helical" evidence="1">
    <location>
        <begin position="12"/>
        <end position="29"/>
    </location>
</feature>
<dbReference type="PROSITE" id="PS51257">
    <property type="entry name" value="PROKAR_LIPOPROTEIN"/>
    <property type="match status" value="1"/>
</dbReference>
<dbReference type="GeneID" id="14915712"/>
<keyword evidence="1" id="KW-1133">Transmembrane helix</keyword>
<dbReference type="KEGG" id="acan:ACA1_214990"/>
<proteinExistence type="predicted"/>
<name>L8GQ08_ACACF</name>
<dbReference type="Gene3D" id="3.90.550.10">
    <property type="entry name" value="Spore Coat Polysaccharide Biosynthesis Protein SpsA, Chain A"/>
    <property type="match status" value="1"/>
</dbReference>
<dbReference type="EMBL" id="KB008036">
    <property type="protein sequence ID" value="ELR15070.1"/>
    <property type="molecule type" value="Genomic_DNA"/>
</dbReference>
<dbReference type="InterPro" id="IPR029044">
    <property type="entry name" value="Nucleotide-diphossugar_trans"/>
</dbReference>
<dbReference type="PANTHER" id="PTHR33604">
    <property type="entry name" value="OSJNBA0004B13.7 PROTEIN"/>
    <property type="match status" value="1"/>
</dbReference>
<accession>L8GQ08</accession>
<reference evidence="2 3" key="1">
    <citation type="journal article" date="2013" name="Genome Biol.">
        <title>Genome of Acanthamoeba castellanii highlights extensive lateral gene transfer and early evolution of tyrosine kinase signaling.</title>
        <authorList>
            <person name="Clarke M."/>
            <person name="Lohan A.J."/>
            <person name="Liu B."/>
            <person name="Lagkouvardos I."/>
            <person name="Roy S."/>
            <person name="Zafar N."/>
            <person name="Bertelli C."/>
            <person name="Schilde C."/>
            <person name="Kianianmomeni A."/>
            <person name="Burglin T.R."/>
            <person name="Frech C."/>
            <person name="Turcotte B."/>
            <person name="Kopec K.O."/>
            <person name="Synnott J.M."/>
            <person name="Choo C."/>
            <person name="Paponov I."/>
            <person name="Finkler A."/>
            <person name="Soon Heng Tan C."/>
            <person name="Hutchins A.P."/>
            <person name="Weinmeier T."/>
            <person name="Rattei T."/>
            <person name="Chu J.S."/>
            <person name="Gimenez G."/>
            <person name="Irimia M."/>
            <person name="Rigden D.J."/>
            <person name="Fitzpatrick D.A."/>
            <person name="Lorenzo-Morales J."/>
            <person name="Bateman A."/>
            <person name="Chiu C.H."/>
            <person name="Tang P."/>
            <person name="Hegemann P."/>
            <person name="Fromm H."/>
            <person name="Raoult D."/>
            <person name="Greub G."/>
            <person name="Miranda-Saavedra D."/>
            <person name="Chen N."/>
            <person name="Nash P."/>
            <person name="Ginger M.L."/>
            <person name="Horn M."/>
            <person name="Schaap P."/>
            <person name="Caler L."/>
            <person name="Loftus B."/>
        </authorList>
    </citation>
    <scope>NUCLEOTIDE SEQUENCE [LARGE SCALE GENOMIC DNA]</scope>
    <source>
        <strain evidence="2 3">Neff</strain>
    </source>
</reference>
<dbReference type="Proteomes" id="UP000011083">
    <property type="component" value="Unassembled WGS sequence"/>
</dbReference>
<keyword evidence="3" id="KW-1185">Reference proteome</keyword>
<organism evidence="2 3">
    <name type="scientific">Acanthamoeba castellanii (strain ATCC 30010 / Neff)</name>
    <dbReference type="NCBI Taxonomy" id="1257118"/>
    <lineage>
        <taxon>Eukaryota</taxon>
        <taxon>Amoebozoa</taxon>
        <taxon>Discosea</taxon>
        <taxon>Longamoebia</taxon>
        <taxon>Centramoebida</taxon>
        <taxon>Acanthamoebidae</taxon>
        <taxon>Acanthamoeba</taxon>
    </lineage>
</organism>
<keyword evidence="1" id="KW-0472">Membrane</keyword>
<evidence type="ECO:0000313" key="3">
    <source>
        <dbReference type="Proteomes" id="UP000011083"/>
    </source>
</evidence>